<keyword evidence="4" id="KW-1185">Reference proteome</keyword>
<feature type="transmembrane region" description="Helical" evidence="1">
    <location>
        <begin position="278"/>
        <end position="301"/>
    </location>
</feature>
<feature type="transmembrane region" description="Helical" evidence="1">
    <location>
        <begin position="321"/>
        <end position="339"/>
    </location>
</feature>
<gene>
    <name evidence="3" type="ORF">V1479_00585</name>
</gene>
<comment type="caution">
    <text evidence="3">The sequence shown here is derived from an EMBL/GenBank/DDBJ whole genome shotgun (WGS) entry which is preliminary data.</text>
</comment>
<dbReference type="EMBL" id="JAZHFV010000001">
    <property type="protein sequence ID" value="MEX4005776.1"/>
    <property type="molecule type" value="Genomic_DNA"/>
</dbReference>
<dbReference type="PANTHER" id="PTHR36927">
    <property type="entry name" value="BLR4337 PROTEIN"/>
    <property type="match status" value="1"/>
</dbReference>
<keyword evidence="3" id="KW-0012">Acyltransferase</keyword>
<feature type="transmembrane region" description="Helical" evidence="1">
    <location>
        <begin position="149"/>
        <end position="169"/>
    </location>
</feature>
<evidence type="ECO:0000313" key="3">
    <source>
        <dbReference type="EMBL" id="MEX4005776.1"/>
    </source>
</evidence>
<feature type="transmembrane region" description="Helical" evidence="1">
    <location>
        <begin position="345"/>
        <end position="368"/>
    </location>
</feature>
<accession>A0ABV3WM96</accession>
<feature type="transmembrane region" description="Helical" evidence="1">
    <location>
        <begin position="248"/>
        <end position="266"/>
    </location>
</feature>
<keyword evidence="1" id="KW-0812">Transmembrane</keyword>
<proteinExistence type="predicted"/>
<keyword evidence="1" id="KW-1133">Transmembrane helix</keyword>
<evidence type="ECO:0000259" key="2">
    <source>
        <dbReference type="Pfam" id="PF01757"/>
    </source>
</evidence>
<keyword evidence="3" id="KW-0808">Transferase</keyword>
<feature type="transmembrane region" description="Helical" evidence="1">
    <location>
        <begin position="62"/>
        <end position="81"/>
    </location>
</feature>
<reference evidence="3 4" key="1">
    <citation type="submission" date="2024-01" db="EMBL/GenBank/DDBJ databases">
        <title>New evidence supports the origin of RcGTA from prophage.</title>
        <authorList>
            <person name="Xu Y."/>
            <person name="Liu B."/>
            <person name="Chen F."/>
        </authorList>
    </citation>
    <scope>NUCLEOTIDE SEQUENCE [LARGE SCALE GENOMIC DNA]</scope>
    <source>
        <strain evidence="3 4">CBW1107-2</strain>
    </source>
</reference>
<sequence>MSALISVPQSTRRHDLDWLRVLAFGALIFYHIGMFYVTWGWHVKSDHASPFLEPAMLLLNPWRLALLFFISGVALRFAADARGFKALLPERSARLFVPLAFGMLVLVVPQAYFELCYKGEFRGSIVDFYPRYLGFGEGFSIITPTWNHLWYVAYVLVYTLLLAGLAPLLKTVEGNFGCTVTGWLRRHPATILLIAAPFAFYALVLNPLFPTTHALVGDWATHANYLTVLLVGWFAARNETFWSAVDRVLPVAGAIALALGVTIIVARLNLDEFRRIDGFWPVFGVVRTIYAWTVITTLLGLARRFLNWTSPALKYMTEAVFPWYILHQSIIVVVGYAMIGSGLPVWGEATIIVVATVGGCLILHEYVIRRVWWLRPLFGLKRTSTGRRAGAAGAMA</sequence>
<feature type="domain" description="Acyltransferase 3" evidence="2">
    <location>
        <begin position="14"/>
        <end position="364"/>
    </location>
</feature>
<dbReference type="RefSeq" id="WP_368801219.1">
    <property type="nucleotide sequence ID" value="NZ_JAZHFV010000001.1"/>
</dbReference>
<dbReference type="InterPro" id="IPR050623">
    <property type="entry name" value="Glucan_succinyl_AcylTrfase"/>
</dbReference>
<name>A0ABV3WM96_9HYPH</name>
<dbReference type="Proteomes" id="UP001559025">
    <property type="component" value="Unassembled WGS sequence"/>
</dbReference>
<dbReference type="GO" id="GO:0016746">
    <property type="term" value="F:acyltransferase activity"/>
    <property type="evidence" value="ECO:0007669"/>
    <property type="project" value="UniProtKB-KW"/>
</dbReference>
<evidence type="ECO:0000313" key="4">
    <source>
        <dbReference type="Proteomes" id="UP001559025"/>
    </source>
</evidence>
<protein>
    <submittedName>
        <fullName evidence="3">Acyltransferase family protein</fullName>
    </submittedName>
</protein>
<feature type="transmembrane region" description="Helical" evidence="1">
    <location>
        <begin position="190"/>
        <end position="209"/>
    </location>
</feature>
<evidence type="ECO:0000256" key="1">
    <source>
        <dbReference type="SAM" id="Phobius"/>
    </source>
</evidence>
<dbReference type="InterPro" id="IPR002656">
    <property type="entry name" value="Acyl_transf_3_dom"/>
</dbReference>
<dbReference type="Pfam" id="PF01757">
    <property type="entry name" value="Acyl_transf_3"/>
    <property type="match status" value="1"/>
</dbReference>
<feature type="transmembrane region" description="Helical" evidence="1">
    <location>
        <begin position="93"/>
        <end position="113"/>
    </location>
</feature>
<dbReference type="PANTHER" id="PTHR36927:SF3">
    <property type="entry name" value="GLUCANS BIOSYNTHESIS PROTEIN C"/>
    <property type="match status" value="1"/>
</dbReference>
<feature type="transmembrane region" description="Helical" evidence="1">
    <location>
        <begin position="21"/>
        <end position="42"/>
    </location>
</feature>
<organism evidence="3 4">
    <name type="scientific">Neoaquamicrobium sediminum</name>
    <dbReference type="NCBI Taxonomy" id="1849104"/>
    <lineage>
        <taxon>Bacteria</taxon>
        <taxon>Pseudomonadati</taxon>
        <taxon>Pseudomonadota</taxon>
        <taxon>Alphaproteobacteria</taxon>
        <taxon>Hyphomicrobiales</taxon>
        <taxon>Phyllobacteriaceae</taxon>
        <taxon>Neoaquamicrobium</taxon>
    </lineage>
</organism>
<keyword evidence="1" id="KW-0472">Membrane</keyword>
<feature type="transmembrane region" description="Helical" evidence="1">
    <location>
        <begin position="215"/>
        <end position="236"/>
    </location>
</feature>